<dbReference type="SMART" id="SM00066">
    <property type="entry name" value="GAL4"/>
    <property type="match status" value="1"/>
</dbReference>
<dbReference type="GO" id="GO:0000981">
    <property type="term" value="F:DNA-binding transcription factor activity, RNA polymerase II-specific"/>
    <property type="evidence" value="ECO:0007669"/>
    <property type="project" value="InterPro"/>
</dbReference>
<dbReference type="STRING" id="1531966.A0A0A1TPL8"/>
<dbReference type="Gene3D" id="4.10.240.10">
    <property type="entry name" value="Zn(2)-C6 fungal-type DNA-binding domain"/>
    <property type="match status" value="1"/>
</dbReference>
<name>A0A0A1TPL8_9HYPO</name>
<gene>
    <name evidence="3" type="ORF">VHEMI09059</name>
</gene>
<dbReference type="InterPro" id="IPR001138">
    <property type="entry name" value="Zn2Cys6_DnaBD"/>
</dbReference>
<dbReference type="CDD" id="cd00067">
    <property type="entry name" value="GAL4"/>
    <property type="match status" value="1"/>
</dbReference>
<sequence>MSSRRTQFSSCDECRRLRVRCDAMRLNRTAGLRHVDGEIGGQAAAQKACTRCAKRKHECSFNWMRDVTRPGAQKQRQRQVNPNASTGVAATWTQPVLPVSPLSSVPIALRHYPTETVVVETVDDNTYGDSQPGSAESSALSSRYPPHTLFDSINSDVVSWIDALFANCFNSLFGFWMSVDACPLLWNSDPKSNAKNHALEQTQLDRDIDIVLMFSTLDRCVALVTNEEQSVCSSPYTYTSPESNQIIDQSLHAAIAAFTASWFPVILDHGLDVDNTIRELWRFTRRDTLRIINRPCYRSVLSLFLFYLTPIPANVGEDEERDGMSGSCCALAAIRHLESLRSLCGGLQFSGSKVLHMRRSIRQIASELGISDLGFDFIGAESSAYWLGLTIDVSMSLTLNCRSVLTDGPSGYNSEMMWLLIQGRATVFRQTTKSWLSDGLELFDFDRARFTLSTAVAWKGLLWKLVANVLEALRTALKEEDILQVLESALDAIQQYYVTFGPLLKMCQDRLLFLHQEVKLQWFSLTLHCGLIVLKLADALESNSRIHMLDHCKSILVDAESSTMNALEFGCHTHYTIVQAAQPDASDKDGDSSETCPSINPFLMNVYPLPHHVLASIGLMKRAIERDISHGTLTPVAGANLKSVLWQALDLLPQCSKPVTAKRKG</sequence>
<dbReference type="InterPro" id="IPR036864">
    <property type="entry name" value="Zn2-C6_fun-type_DNA-bd_sf"/>
</dbReference>
<evidence type="ECO:0000256" key="1">
    <source>
        <dbReference type="ARBA" id="ARBA00023242"/>
    </source>
</evidence>
<reference evidence="3 4" key="1">
    <citation type="journal article" date="2015" name="Genome Announc.">
        <title>Draft Genome Sequence and Gene Annotation of the Entomopathogenic Fungus Verticillium hemipterigenum.</title>
        <authorList>
            <person name="Horn F."/>
            <person name="Habel A."/>
            <person name="Scharf D.H."/>
            <person name="Dworschak J."/>
            <person name="Brakhage A.A."/>
            <person name="Guthke R."/>
            <person name="Hertweck C."/>
            <person name="Linde J."/>
        </authorList>
    </citation>
    <scope>NUCLEOTIDE SEQUENCE [LARGE SCALE GENOMIC DNA]</scope>
</reference>
<evidence type="ECO:0000313" key="4">
    <source>
        <dbReference type="Proteomes" id="UP000039046"/>
    </source>
</evidence>
<dbReference type="AlphaFoldDB" id="A0A0A1TPL8"/>
<dbReference type="OrthoDB" id="5958943at2759"/>
<dbReference type="EMBL" id="CDHN01000005">
    <property type="protein sequence ID" value="CEJ93473.1"/>
    <property type="molecule type" value="Genomic_DNA"/>
</dbReference>
<accession>A0A0A1TPL8</accession>
<evidence type="ECO:0000313" key="3">
    <source>
        <dbReference type="EMBL" id="CEJ93473.1"/>
    </source>
</evidence>
<organism evidence="3 4">
    <name type="scientific">[Torrubiella] hemipterigena</name>
    <dbReference type="NCBI Taxonomy" id="1531966"/>
    <lineage>
        <taxon>Eukaryota</taxon>
        <taxon>Fungi</taxon>
        <taxon>Dikarya</taxon>
        <taxon>Ascomycota</taxon>
        <taxon>Pezizomycotina</taxon>
        <taxon>Sordariomycetes</taxon>
        <taxon>Hypocreomycetidae</taxon>
        <taxon>Hypocreales</taxon>
        <taxon>Clavicipitaceae</taxon>
        <taxon>Clavicipitaceae incertae sedis</taxon>
        <taxon>'Torrubiella' clade</taxon>
    </lineage>
</organism>
<dbReference type="SUPFAM" id="SSF57701">
    <property type="entry name" value="Zn2/Cys6 DNA-binding domain"/>
    <property type="match status" value="1"/>
</dbReference>
<keyword evidence="4" id="KW-1185">Reference proteome</keyword>
<feature type="domain" description="Zn(2)-C6 fungal-type" evidence="2">
    <location>
        <begin position="10"/>
        <end position="61"/>
    </location>
</feature>
<evidence type="ECO:0000259" key="2">
    <source>
        <dbReference type="PROSITE" id="PS50048"/>
    </source>
</evidence>
<proteinExistence type="predicted"/>
<dbReference type="PROSITE" id="PS50048">
    <property type="entry name" value="ZN2_CY6_FUNGAL_2"/>
    <property type="match status" value="1"/>
</dbReference>
<protein>
    <recommendedName>
        <fullName evidence="2">Zn(2)-C6 fungal-type domain-containing protein</fullName>
    </recommendedName>
</protein>
<dbReference type="HOGENOM" id="CLU_017201_2_0_1"/>
<dbReference type="Proteomes" id="UP000039046">
    <property type="component" value="Unassembled WGS sequence"/>
</dbReference>
<keyword evidence="1" id="KW-0539">Nucleus</keyword>
<dbReference type="GO" id="GO:0008270">
    <property type="term" value="F:zinc ion binding"/>
    <property type="evidence" value="ECO:0007669"/>
    <property type="project" value="InterPro"/>
</dbReference>